<dbReference type="Proteomes" id="UP000196778">
    <property type="component" value="Unassembled WGS sequence"/>
</dbReference>
<evidence type="ECO:0000313" key="3">
    <source>
        <dbReference type="EMBL" id="SJN17405.1"/>
    </source>
</evidence>
<name>A0A1R4IC42_9MICO</name>
<dbReference type="PANTHER" id="PTHR43540">
    <property type="entry name" value="PEROXYUREIDOACRYLATE/UREIDOACRYLATE AMIDOHYDROLASE-RELATED"/>
    <property type="match status" value="1"/>
</dbReference>
<sequence>MPLPRISPYELPPVDTTQNRTSWRIEPDRAVLLVHDMQRHFVDAFVDAPEAQISTAITAIRALLRRCRAQGIPVVYTAQPPGQDQADRGLLTDLWGPGLATPESARIVDELEPAASDDVLTKWRYSAFHRSDLAHRMRNRRRDQLIVTGVYAHIGCLTTALDAFMQNIEVFFAADAQADFSLEEHEMAIRYVAGRCGQVTTAAGLLDDLDPQPAQAAGAAL</sequence>
<evidence type="ECO:0000256" key="1">
    <source>
        <dbReference type="ARBA" id="ARBA00022801"/>
    </source>
</evidence>
<dbReference type="Gene3D" id="3.40.50.850">
    <property type="entry name" value="Isochorismatase-like"/>
    <property type="match status" value="1"/>
</dbReference>
<dbReference type="PIRSF" id="PIRSF001111">
    <property type="entry name" value="Isochorismatase"/>
    <property type="match status" value="1"/>
</dbReference>
<dbReference type="EC" id="3.3.2.1" evidence="3"/>
<dbReference type="Pfam" id="PF00857">
    <property type="entry name" value="Isochorismatase"/>
    <property type="match status" value="1"/>
</dbReference>
<dbReference type="EMBL" id="FUKR01000006">
    <property type="protein sequence ID" value="SJN17405.1"/>
    <property type="molecule type" value="Genomic_DNA"/>
</dbReference>
<dbReference type="SUPFAM" id="SSF52499">
    <property type="entry name" value="Isochorismatase-like hydrolases"/>
    <property type="match status" value="1"/>
</dbReference>
<dbReference type="PANTHER" id="PTHR43540:SF3">
    <property type="entry name" value="ENTEROBACTIN SYNTHASE COMPONENT B"/>
    <property type="match status" value="1"/>
</dbReference>
<dbReference type="InterPro" id="IPR016291">
    <property type="entry name" value="Isochorismatase"/>
</dbReference>
<reference evidence="4" key="1">
    <citation type="submission" date="2017-02" db="EMBL/GenBank/DDBJ databases">
        <authorList>
            <person name="Dridi B."/>
        </authorList>
    </citation>
    <scope>NUCLEOTIDE SEQUENCE [LARGE SCALE GENOMIC DNA]</scope>
    <source>
        <strain evidence="4">EB411</strain>
    </source>
</reference>
<keyword evidence="4" id="KW-1185">Reference proteome</keyword>
<dbReference type="InterPro" id="IPR036380">
    <property type="entry name" value="Isochorismatase-like_sf"/>
</dbReference>
<gene>
    <name evidence="3" type="ORF">FM119_00930</name>
</gene>
<feature type="domain" description="Isochorismatase-like" evidence="2">
    <location>
        <begin position="31"/>
        <end position="203"/>
    </location>
</feature>
<dbReference type="GO" id="GO:0008908">
    <property type="term" value="F:isochorismatase activity"/>
    <property type="evidence" value="ECO:0007669"/>
    <property type="project" value="UniProtKB-EC"/>
</dbReference>
<dbReference type="PRINTS" id="PR01398">
    <property type="entry name" value="ISCHRISMTASE"/>
</dbReference>
<organism evidence="3 4">
    <name type="scientific">Mycetocola reblochoni REB411</name>
    <dbReference type="NCBI Taxonomy" id="1255698"/>
    <lineage>
        <taxon>Bacteria</taxon>
        <taxon>Bacillati</taxon>
        <taxon>Actinomycetota</taxon>
        <taxon>Actinomycetes</taxon>
        <taxon>Micrococcales</taxon>
        <taxon>Microbacteriaceae</taxon>
        <taxon>Mycetocola</taxon>
    </lineage>
</organism>
<accession>A0A1R4IC42</accession>
<dbReference type="AlphaFoldDB" id="A0A1R4IC42"/>
<dbReference type="InterPro" id="IPR000868">
    <property type="entry name" value="Isochorismatase-like_dom"/>
</dbReference>
<protein>
    <submittedName>
        <fullName evidence="3">Isochorismatase of siderophore biosynthesis</fullName>
        <ecNumber evidence="3">3.3.2.1</ecNumber>
    </submittedName>
</protein>
<evidence type="ECO:0000313" key="4">
    <source>
        <dbReference type="Proteomes" id="UP000196778"/>
    </source>
</evidence>
<dbReference type="OrthoDB" id="9794942at2"/>
<evidence type="ECO:0000259" key="2">
    <source>
        <dbReference type="Pfam" id="PF00857"/>
    </source>
</evidence>
<keyword evidence="1 3" id="KW-0378">Hydrolase</keyword>
<proteinExistence type="predicted"/>
<dbReference type="InterPro" id="IPR050272">
    <property type="entry name" value="Isochorismatase-like_hydrls"/>
</dbReference>
<dbReference type="RefSeq" id="WP_087135819.1">
    <property type="nucleotide sequence ID" value="NZ_FUKR01000006.1"/>
</dbReference>